<dbReference type="EMBL" id="PNIN01000066">
    <property type="protein sequence ID" value="PMP69640.1"/>
    <property type="molecule type" value="Genomic_DNA"/>
</dbReference>
<keyword evidence="16 20" id="KW-0961">Cell wall biogenesis/degradation</keyword>
<accession>A0A2J6WH16</accession>
<keyword evidence="8 20" id="KW-0548">Nucleotidyltransferase</keyword>
<comment type="subunit">
    <text evidence="20">Homotrimer.</text>
</comment>
<comment type="pathway">
    <text evidence="3 20">Nucleotide-sugar biosynthesis; UDP-N-acetyl-alpha-D-glucosamine biosynthesis; UDP-N-acetyl-alpha-D-glucosamine from N-acetyl-alpha-D-glucosamine 1-phosphate: step 1/1.</text>
</comment>
<feature type="active site" description="Proton acceptor" evidence="20">
    <location>
        <position position="356"/>
    </location>
</feature>
<dbReference type="Gene3D" id="3.90.550.10">
    <property type="entry name" value="Spore Coat Polysaccharide Biosynthesis Protein SpsA, Chain A"/>
    <property type="match status" value="1"/>
</dbReference>
<gene>
    <name evidence="20" type="primary">glmU</name>
    <name evidence="23" type="ORF">C0187_06570</name>
</gene>
<feature type="binding site" evidence="20">
    <location>
        <position position="220"/>
    </location>
    <ligand>
        <name>Mg(2+)</name>
        <dbReference type="ChEBI" id="CHEBI:18420"/>
    </ligand>
</feature>
<evidence type="ECO:0000256" key="12">
    <source>
        <dbReference type="ARBA" id="ARBA00022960"/>
    </source>
</evidence>
<dbReference type="InterPro" id="IPR056729">
    <property type="entry name" value="GMPPB_C"/>
</dbReference>
<evidence type="ECO:0000256" key="15">
    <source>
        <dbReference type="ARBA" id="ARBA00023315"/>
    </source>
</evidence>
<keyword evidence="6 20" id="KW-0963">Cytoplasm</keyword>
<evidence type="ECO:0000256" key="9">
    <source>
        <dbReference type="ARBA" id="ARBA00022723"/>
    </source>
</evidence>
<proteinExistence type="inferred from homology"/>
<comment type="caution">
    <text evidence="23">The sequence shown here is derived from an EMBL/GenBank/DDBJ whole genome shotgun (WGS) entry which is preliminary data.</text>
</comment>
<comment type="cofactor">
    <cofactor evidence="20">
        <name>Mg(2+)</name>
        <dbReference type="ChEBI" id="CHEBI:18420"/>
    </cofactor>
    <text evidence="20">Binds 1 Mg(2+) ion per subunit.</text>
</comment>
<dbReference type="InterPro" id="IPR001451">
    <property type="entry name" value="Hexapep"/>
</dbReference>
<reference evidence="23 24" key="1">
    <citation type="submission" date="2018-01" db="EMBL/GenBank/DDBJ databases">
        <title>Metagenomic assembled genomes from two thermal pools in the Uzon Caldera, Kamchatka, Russia.</title>
        <authorList>
            <person name="Wilkins L."/>
            <person name="Ettinger C."/>
        </authorList>
    </citation>
    <scope>NUCLEOTIDE SEQUENCE [LARGE SCALE GENOMIC DNA]</scope>
    <source>
        <strain evidence="23">ZAV-05</strain>
    </source>
</reference>
<evidence type="ECO:0000313" key="23">
    <source>
        <dbReference type="EMBL" id="PMP69640.1"/>
    </source>
</evidence>
<dbReference type="GO" id="GO:0071555">
    <property type="term" value="P:cell wall organization"/>
    <property type="evidence" value="ECO:0007669"/>
    <property type="project" value="UniProtKB-KW"/>
</dbReference>
<dbReference type="PANTHER" id="PTHR43584">
    <property type="entry name" value="NUCLEOTIDYL TRANSFERASE"/>
    <property type="match status" value="1"/>
</dbReference>
<dbReference type="GO" id="GO:0000902">
    <property type="term" value="P:cell morphogenesis"/>
    <property type="evidence" value="ECO:0007669"/>
    <property type="project" value="UniProtKB-UniRule"/>
</dbReference>
<evidence type="ECO:0000256" key="20">
    <source>
        <dbReference type="HAMAP-Rule" id="MF_01631"/>
    </source>
</evidence>
<evidence type="ECO:0000256" key="10">
    <source>
        <dbReference type="ARBA" id="ARBA00022737"/>
    </source>
</evidence>
<feature type="binding site" evidence="20">
    <location>
        <begin position="379"/>
        <end position="380"/>
    </location>
    <ligand>
        <name>acetyl-CoA</name>
        <dbReference type="ChEBI" id="CHEBI:57288"/>
    </ligand>
</feature>
<dbReference type="EC" id="2.7.7.23" evidence="20"/>
<dbReference type="Pfam" id="PF00483">
    <property type="entry name" value="NTP_transferase"/>
    <property type="match status" value="1"/>
</dbReference>
<evidence type="ECO:0000259" key="21">
    <source>
        <dbReference type="Pfam" id="PF00483"/>
    </source>
</evidence>
<keyword evidence="10 20" id="KW-0677">Repeat</keyword>
<evidence type="ECO:0000256" key="5">
    <source>
        <dbReference type="ARBA" id="ARBA00007947"/>
    </source>
</evidence>
<evidence type="ECO:0000256" key="2">
    <source>
        <dbReference type="ARBA" id="ARBA00005166"/>
    </source>
</evidence>
<comment type="catalytic activity">
    <reaction evidence="17 20">
        <text>alpha-D-glucosamine 1-phosphate + acetyl-CoA = N-acetyl-alpha-D-glucosamine 1-phosphate + CoA + H(+)</text>
        <dbReference type="Rhea" id="RHEA:13725"/>
        <dbReference type="ChEBI" id="CHEBI:15378"/>
        <dbReference type="ChEBI" id="CHEBI:57287"/>
        <dbReference type="ChEBI" id="CHEBI:57288"/>
        <dbReference type="ChEBI" id="CHEBI:57776"/>
        <dbReference type="ChEBI" id="CHEBI:58516"/>
        <dbReference type="EC" id="2.3.1.157"/>
    </reaction>
</comment>
<comment type="caution">
    <text evidence="20">Lacks conserved residue(s) required for the propagation of feature annotation.</text>
</comment>
<comment type="pathway">
    <text evidence="2 20">Nucleotide-sugar biosynthesis; UDP-N-acetyl-alpha-D-glucosamine biosynthesis; N-acetyl-alpha-D-glucosamine 1-phosphate from alpha-D-glucosamine 6-phosphate (route II): step 2/2.</text>
</comment>
<dbReference type="Gene3D" id="2.160.10.10">
    <property type="entry name" value="Hexapeptide repeat proteins"/>
    <property type="match status" value="1"/>
</dbReference>
<dbReference type="InterPro" id="IPR005835">
    <property type="entry name" value="NTP_transferase_dom"/>
</dbReference>
<dbReference type="SUPFAM" id="SSF53448">
    <property type="entry name" value="Nucleotide-diphospho-sugar transferases"/>
    <property type="match status" value="1"/>
</dbReference>
<feature type="binding site" evidence="20">
    <location>
        <position position="153"/>
    </location>
    <ligand>
        <name>UDP-N-acetyl-alpha-D-glucosamine</name>
        <dbReference type="ChEBI" id="CHEBI:57705"/>
    </ligand>
</feature>
<dbReference type="PANTHER" id="PTHR43584:SF3">
    <property type="entry name" value="BIFUNCTIONAL PROTEIN GLMU"/>
    <property type="match status" value="1"/>
</dbReference>
<dbReference type="GO" id="GO:0016020">
    <property type="term" value="C:membrane"/>
    <property type="evidence" value="ECO:0007669"/>
    <property type="project" value="GOC"/>
</dbReference>
<comment type="subcellular location">
    <subcellularLocation>
        <location evidence="1 20">Cytoplasm</location>
    </subcellularLocation>
</comment>
<dbReference type="GO" id="GO:0006048">
    <property type="term" value="P:UDP-N-acetylglucosamine biosynthetic process"/>
    <property type="evidence" value="ECO:0007669"/>
    <property type="project" value="UniProtKB-UniPathway"/>
</dbReference>
<feature type="region of interest" description="Pyrophosphorylase" evidence="20">
    <location>
        <begin position="1"/>
        <end position="222"/>
    </location>
</feature>
<sequence>MGLKVLILAAGKGTRMKSDLPKVLFKVAGKPMIDYVVAQAKALNPDEVVVIIGSGAELLQDYLKDSGVSFAYQMEQLGTGHAVIQAKSFFEQYDGDVLILCGDMPLISSETLHKFISNCKDYDLSFISVKVKNPKGYGRVVRSANGNVLKIVEEKDANCDEKRIEEINTGVYMVKAKVLAERLKRISNDNAQNEYYLTDIVKDGSYAFLAEDENEFLGINDRKALSEASKQIYSKINERHMLNGVTIIDPESTFIDEDVVIEKDVIIYPNTYIQGKSIIRQGTIIYPGVRIVDSKIDKNCEIKDNTLIESSFVGEDSSVGPMAHLRPESRLMGNNKIGNFVETKKITFGIGSKASHLTYLGDAEIGADVNVGCGTITCNYDGISKHKTIIGDGVFVGSDVQFVAPVRIGDGALIAAGSTITKDVPADALAITRAEQKNIENFVKRWKEKKLSEKNKR</sequence>
<evidence type="ECO:0000313" key="24">
    <source>
        <dbReference type="Proteomes" id="UP000242881"/>
    </source>
</evidence>
<dbReference type="Pfam" id="PF00132">
    <property type="entry name" value="Hexapep"/>
    <property type="match status" value="1"/>
</dbReference>
<dbReference type="EC" id="2.3.1.157" evidence="20"/>
<feature type="binding site" evidence="20">
    <location>
        <position position="326"/>
    </location>
    <ligand>
        <name>UDP-N-acetyl-alpha-D-glucosamine</name>
        <dbReference type="ChEBI" id="CHEBI:57705"/>
    </ligand>
</feature>
<feature type="binding site" evidence="20">
    <location>
        <position position="73"/>
    </location>
    <ligand>
        <name>UDP-N-acetyl-alpha-D-glucosamine</name>
        <dbReference type="ChEBI" id="CHEBI:57705"/>
    </ligand>
</feature>
<dbReference type="InterPro" id="IPR005882">
    <property type="entry name" value="Bifunctional_GlmU"/>
</dbReference>
<name>A0A2J6WH16_9BACT</name>
<dbReference type="GO" id="GO:0009252">
    <property type="term" value="P:peptidoglycan biosynthetic process"/>
    <property type="evidence" value="ECO:0007669"/>
    <property type="project" value="UniProtKB-UniRule"/>
</dbReference>
<dbReference type="GO" id="GO:0005737">
    <property type="term" value="C:cytoplasm"/>
    <property type="evidence" value="ECO:0007669"/>
    <property type="project" value="UniProtKB-SubCell"/>
</dbReference>
<dbReference type="HAMAP" id="MF_01631">
    <property type="entry name" value="GlmU"/>
    <property type="match status" value="1"/>
</dbReference>
<feature type="binding site" evidence="20">
    <location>
        <position position="398"/>
    </location>
    <ligand>
        <name>acetyl-CoA</name>
        <dbReference type="ChEBI" id="CHEBI:57288"/>
    </ligand>
</feature>
<dbReference type="InterPro" id="IPR029044">
    <property type="entry name" value="Nucleotide-diphossugar_trans"/>
</dbReference>
<dbReference type="CDD" id="cd03353">
    <property type="entry name" value="LbH_GlmU_C"/>
    <property type="match status" value="1"/>
</dbReference>
<keyword evidence="11 20" id="KW-0460">Magnesium</keyword>
<dbReference type="InterPro" id="IPR050065">
    <property type="entry name" value="GlmU-like"/>
</dbReference>
<comment type="function">
    <text evidence="19 20">Catalyzes the last two sequential reactions in the de novo biosynthetic pathway for UDP-N-acetylglucosamine (UDP-GlcNAc). The C-terminal domain catalyzes the transfer of acetyl group from acetyl coenzyme A to glucosamine-1-phosphate (GlcN-1-P) to produce N-acetylglucosamine-1-phosphate (GlcNAc-1-P), which is converted into UDP-GlcNAc by the transfer of uridine 5-monophosphate (from uridine 5-triphosphate), a reaction catalyzed by the N-terminal domain.</text>
</comment>
<dbReference type="GO" id="GO:0019134">
    <property type="term" value="F:glucosamine-1-phosphate N-acetyltransferase activity"/>
    <property type="evidence" value="ECO:0007669"/>
    <property type="project" value="UniProtKB-UniRule"/>
</dbReference>
<dbReference type="NCBIfam" id="TIGR01173">
    <property type="entry name" value="glmU"/>
    <property type="match status" value="1"/>
</dbReference>
<dbReference type="Proteomes" id="UP000242881">
    <property type="component" value="Unassembled WGS sequence"/>
</dbReference>
<dbReference type="Pfam" id="PF25087">
    <property type="entry name" value="GMPPB_C"/>
    <property type="match status" value="1"/>
</dbReference>
<evidence type="ECO:0000256" key="4">
    <source>
        <dbReference type="ARBA" id="ARBA00007707"/>
    </source>
</evidence>
<feature type="binding site" evidence="20">
    <location>
        <position position="359"/>
    </location>
    <ligand>
        <name>UDP-N-acetyl-alpha-D-glucosamine</name>
        <dbReference type="ChEBI" id="CHEBI:57705"/>
    </ligand>
</feature>
<evidence type="ECO:0000256" key="14">
    <source>
        <dbReference type="ARBA" id="ARBA00023268"/>
    </source>
</evidence>
<evidence type="ECO:0000256" key="18">
    <source>
        <dbReference type="ARBA" id="ARBA00048493"/>
    </source>
</evidence>
<dbReference type="GO" id="GO:0000287">
    <property type="term" value="F:magnesium ion binding"/>
    <property type="evidence" value="ECO:0007669"/>
    <property type="project" value="UniProtKB-UniRule"/>
</dbReference>
<dbReference type="GO" id="GO:0003977">
    <property type="term" value="F:UDP-N-acetylglucosamine diphosphorylase activity"/>
    <property type="evidence" value="ECO:0007669"/>
    <property type="project" value="UniProtKB-UniRule"/>
</dbReference>
<feature type="binding site" evidence="20">
    <location>
        <position position="433"/>
    </location>
    <ligand>
        <name>acetyl-CoA</name>
        <dbReference type="ChEBI" id="CHEBI:57288"/>
    </ligand>
</feature>
<dbReference type="CDD" id="cd02540">
    <property type="entry name" value="GT2_GlmU_N_bac"/>
    <property type="match status" value="1"/>
</dbReference>
<keyword evidence="12 20" id="KW-0133">Cell shape</keyword>
<keyword evidence="15 20" id="KW-0012">Acyltransferase</keyword>
<feature type="region of interest" description="N-acetyltransferase" evidence="20">
    <location>
        <begin position="244"/>
        <end position="457"/>
    </location>
</feature>
<feature type="region of interest" description="Linker" evidence="20">
    <location>
        <begin position="223"/>
        <end position="243"/>
    </location>
</feature>
<evidence type="ECO:0000256" key="7">
    <source>
        <dbReference type="ARBA" id="ARBA00022679"/>
    </source>
</evidence>
<keyword evidence="7 20" id="KW-0808">Transferase</keyword>
<feature type="binding site" evidence="20">
    <location>
        <position position="344"/>
    </location>
    <ligand>
        <name>UDP-N-acetyl-alpha-D-glucosamine</name>
        <dbReference type="ChEBI" id="CHEBI:57705"/>
    </ligand>
</feature>
<feature type="binding site" evidence="20">
    <location>
        <begin position="8"/>
        <end position="11"/>
    </location>
    <ligand>
        <name>UDP-N-acetyl-alpha-D-glucosamine</name>
        <dbReference type="ChEBI" id="CHEBI:57705"/>
    </ligand>
</feature>
<dbReference type="InterPro" id="IPR011004">
    <property type="entry name" value="Trimer_LpxA-like_sf"/>
</dbReference>
<keyword evidence="14 20" id="KW-0511">Multifunctional enzyme</keyword>
<evidence type="ECO:0000256" key="13">
    <source>
        <dbReference type="ARBA" id="ARBA00022984"/>
    </source>
</evidence>
<evidence type="ECO:0000259" key="22">
    <source>
        <dbReference type="Pfam" id="PF25087"/>
    </source>
</evidence>
<feature type="binding site" evidence="20">
    <location>
        <position position="416"/>
    </location>
    <ligand>
        <name>acetyl-CoA</name>
        <dbReference type="ChEBI" id="CHEBI:57288"/>
    </ligand>
</feature>
<dbReference type="UniPathway" id="UPA00113">
    <property type="reaction ID" value="UER00532"/>
</dbReference>
<evidence type="ECO:0000256" key="1">
    <source>
        <dbReference type="ARBA" id="ARBA00004496"/>
    </source>
</evidence>
<feature type="binding site" evidence="20">
    <location>
        <position position="220"/>
    </location>
    <ligand>
        <name>UDP-N-acetyl-alpha-D-glucosamine</name>
        <dbReference type="ChEBI" id="CHEBI:57705"/>
    </ligand>
</feature>
<feature type="binding site" evidence="20">
    <location>
        <position position="22"/>
    </location>
    <ligand>
        <name>UDP-N-acetyl-alpha-D-glucosamine</name>
        <dbReference type="ChEBI" id="CHEBI:57705"/>
    </ligand>
</feature>
<comment type="catalytic activity">
    <reaction evidence="18 20">
        <text>N-acetyl-alpha-D-glucosamine 1-phosphate + UTP + H(+) = UDP-N-acetyl-alpha-D-glucosamine + diphosphate</text>
        <dbReference type="Rhea" id="RHEA:13509"/>
        <dbReference type="ChEBI" id="CHEBI:15378"/>
        <dbReference type="ChEBI" id="CHEBI:33019"/>
        <dbReference type="ChEBI" id="CHEBI:46398"/>
        <dbReference type="ChEBI" id="CHEBI:57705"/>
        <dbReference type="ChEBI" id="CHEBI:57776"/>
        <dbReference type="EC" id="2.7.7.23"/>
    </reaction>
</comment>
<keyword evidence="9 20" id="KW-0479">Metal-binding</keyword>
<comment type="similarity">
    <text evidence="4 20">In the C-terminal section; belongs to the transferase hexapeptide repeat family.</text>
</comment>
<dbReference type="NCBIfam" id="NF010934">
    <property type="entry name" value="PRK14354.1"/>
    <property type="match status" value="1"/>
</dbReference>
<feature type="binding site" evidence="20">
    <location>
        <begin position="78"/>
        <end position="79"/>
    </location>
    <ligand>
        <name>UDP-N-acetyl-alpha-D-glucosamine</name>
        <dbReference type="ChEBI" id="CHEBI:57705"/>
    </ligand>
</feature>
<dbReference type="GO" id="GO:0008360">
    <property type="term" value="P:regulation of cell shape"/>
    <property type="evidence" value="ECO:0007669"/>
    <property type="project" value="UniProtKB-KW"/>
</dbReference>
<organism evidence="23 24">
    <name type="scientific">Calditerrivibrio nitroreducens</name>
    <dbReference type="NCBI Taxonomy" id="477976"/>
    <lineage>
        <taxon>Bacteria</taxon>
        <taxon>Pseudomonadati</taxon>
        <taxon>Deferribacterota</taxon>
        <taxon>Deferribacteres</taxon>
        <taxon>Deferribacterales</taxon>
        <taxon>Calditerrivibrionaceae</taxon>
    </lineage>
</organism>
<comment type="pathway">
    <text evidence="20">Bacterial outer membrane biogenesis; LPS lipid A biosynthesis.</text>
</comment>
<feature type="binding site" evidence="20">
    <location>
        <position position="103"/>
    </location>
    <ligand>
        <name>Mg(2+)</name>
        <dbReference type="ChEBI" id="CHEBI:18420"/>
    </ligand>
</feature>
<comment type="similarity">
    <text evidence="5 20">In the N-terminal section; belongs to the N-acetylglucosamine-1-phosphate uridyltransferase family.</text>
</comment>
<evidence type="ECO:0000256" key="3">
    <source>
        <dbReference type="ARBA" id="ARBA00005208"/>
    </source>
</evidence>
<evidence type="ECO:0000256" key="11">
    <source>
        <dbReference type="ARBA" id="ARBA00022842"/>
    </source>
</evidence>
<feature type="domain" description="Mannose-1-phosphate guanyltransferase C-terminal" evidence="22">
    <location>
        <begin position="256"/>
        <end position="329"/>
    </location>
</feature>
<evidence type="ECO:0000256" key="8">
    <source>
        <dbReference type="ARBA" id="ARBA00022695"/>
    </source>
</evidence>
<feature type="binding site" evidence="20">
    <location>
        <position position="138"/>
    </location>
    <ligand>
        <name>UDP-N-acetyl-alpha-D-glucosamine</name>
        <dbReference type="ChEBI" id="CHEBI:57705"/>
    </ligand>
</feature>
<feature type="binding site" evidence="20">
    <location>
        <position position="370"/>
    </location>
    <ligand>
        <name>UDP-N-acetyl-alpha-D-glucosamine</name>
        <dbReference type="ChEBI" id="CHEBI:57705"/>
    </ligand>
</feature>
<dbReference type="GO" id="GO:0009245">
    <property type="term" value="P:lipid A biosynthetic process"/>
    <property type="evidence" value="ECO:0007669"/>
    <property type="project" value="UniProtKB-UniRule"/>
</dbReference>
<dbReference type="AlphaFoldDB" id="A0A2J6WH16"/>
<keyword evidence="13 20" id="KW-0573">Peptidoglycan synthesis</keyword>
<feature type="binding site" evidence="20">
    <location>
        <position position="168"/>
    </location>
    <ligand>
        <name>UDP-N-acetyl-alpha-D-glucosamine</name>
        <dbReference type="ChEBI" id="CHEBI:57705"/>
    </ligand>
</feature>
<dbReference type="SUPFAM" id="SSF51161">
    <property type="entry name" value="Trimeric LpxA-like enzymes"/>
    <property type="match status" value="1"/>
</dbReference>
<dbReference type="InterPro" id="IPR038009">
    <property type="entry name" value="GlmU_C_LbH"/>
</dbReference>
<feature type="domain" description="Nucleotidyl transferase" evidence="21">
    <location>
        <begin position="4"/>
        <end position="202"/>
    </location>
</feature>
<evidence type="ECO:0000256" key="6">
    <source>
        <dbReference type="ARBA" id="ARBA00022490"/>
    </source>
</evidence>
<protein>
    <recommendedName>
        <fullName evidence="20">Bifunctional protein GlmU</fullName>
    </recommendedName>
    <domain>
        <recommendedName>
            <fullName evidence="20">UDP-N-acetylglucosamine pyrophosphorylase</fullName>
            <ecNumber evidence="20">2.7.7.23</ecNumber>
        </recommendedName>
        <alternativeName>
            <fullName evidence="20">N-acetylglucosamine-1-phosphate uridyltransferase</fullName>
        </alternativeName>
    </domain>
    <domain>
        <recommendedName>
            <fullName evidence="20">Glucosamine-1-phosphate N-acetyltransferase</fullName>
            <ecNumber evidence="20">2.3.1.157</ecNumber>
        </recommendedName>
    </domain>
</protein>
<evidence type="ECO:0000256" key="17">
    <source>
        <dbReference type="ARBA" id="ARBA00048247"/>
    </source>
</evidence>
<evidence type="ECO:0000256" key="16">
    <source>
        <dbReference type="ARBA" id="ARBA00023316"/>
    </source>
</evidence>
<dbReference type="UniPathway" id="UPA00973"/>
<evidence type="ECO:0000256" key="19">
    <source>
        <dbReference type="ARBA" id="ARBA00049628"/>
    </source>
</evidence>